<evidence type="ECO:0000256" key="1">
    <source>
        <dbReference type="SAM" id="MobiDB-lite"/>
    </source>
</evidence>
<proteinExistence type="predicted"/>
<organism evidence="2 3">
    <name type="scientific">Cirrhinus molitorella</name>
    <name type="common">mud carp</name>
    <dbReference type="NCBI Taxonomy" id="172907"/>
    <lineage>
        <taxon>Eukaryota</taxon>
        <taxon>Metazoa</taxon>
        <taxon>Chordata</taxon>
        <taxon>Craniata</taxon>
        <taxon>Vertebrata</taxon>
        <taxon>Euteleostomi</taxon>
        <taxon>Actinopterygii</taxon>
        <taxon>Neopterygii</taxon>
        <taxon>Teleostei</taxon>
        <taxon>Ostariophysi</taxon>
        <taxon>Cypriniformes</taxon>
        <taxon>Cyprinidae</taxon>
        <taxon>Labeoninae</taxon>
        <taxon>Labeonini</taxon>
        <taxon>Cirrhinus</taxon>
    </lineage>
</organism>
<dbReference type="AlphaFoldDB" id="A0AA88PE20"/>
<evidence type="ECO:0000313" key="3">
    <source>
        <dbReference type="Proteomes" id="UP001187343"/>
    </source>
</evidence>
<dbReference type="EMBL" id="JAUYZG010000019">
    <property type="protein sequence ID" value="KAK2878717.1"/>
    <property type="molecule type" value="Genomic_DNA"/>
</dbReference>
<feature type="compositionally biased region" description="Low complexity" evidence="1">
    <location>
        <begin position="45"/>
        <end position="54"/>
    </location>
</feature>
<feature type="compositionally biased region" description="Basic and acidic residues" evidence="1">
    <location>
        <begin position="55"/>
        <end position="77"/>
    </location>
</feature>
<name>A0AA88PE20_9TELE</name>
<dbReference type="Proteomes" id="UP001187343">
    <property type="component" value="Unassembled WGS sequence"/>
</dbReference>
<gene>
    <name evidence="2" type="ORF">Q8A67_019508</name>
</gene>
<accession>A0AA88PE20</accession>
<evidence type="ECO:0000313" key="2">
    <source>
        <dbReference type="EMBL" id="KAK2878717.1"/>
    </source>
</evidence>
<keyword evidence="3" id="KW-1185">Reference proteome</keyword>
<sequence>MKACVFAVIFTADPWGAMNDVVAHANTREAVGRSRRFLSERSLVAVSSGSASSVQRREPNESTSRDSSEGKERERKRACTLKSAVISGEGRRSLEGERGI</sequence>
<protein>
    <submittedName>
        <fullName evidence="2">Uncharacterized protein</fullName>
    </submittedName>
</protein>
<reference evidence="2" key="1">
    <citation type="submission" date="2023-08" db="EMBL/GenBank/DDBJ databases">
        <title>Chromosome-level Genome Assembly of mud carp (Cirrhinus molitorella).</title>
        <authorList>
            <person name="Liu H."/>
        </authorList>
    </citation>
    <scope>NUCLEOTIDE SEQUENCE</scope>
    <source>
        <strain evidence="2">Prfri</strain>
        <tissue evidence="2">Muscle</tissue>
    </source>
</reference>
<comment type="caution">
    <text evidence="2">The sequence shown here is derived from an EMBL/GenBank/DDBJ whole genome shotgun (WGS) entry which is preliminary data.</text>
</comment>
<feature type="region of interest" description="Disordered" evidence="1">
    <location>
        <begin position="45"/>
        <end position="82"/>
    </location>
</feature>